<organism evidence="2 3">
    <name type="scientific">Cyclonatronum proteinivorum</name>
    <dbReference type="NCBI Taxonomy" id="1457365"/>
    <lineage>
        <taxon>Bacteria</taxon>
        <taxon>Pseudomonadati</taxon>
        <taxon>Balneolota</taxon>
        <taxon>Balneolia</taxon>
        <taxon>Balneolales</taxon>
        <taxon>Cyclonatronaceae</taxon>
        <taxon>Cyclonatronum</taxon>
    </lineage>
</organism>
<dbReference type="InterPro" id="IPR029464">
    <property type="entry name" value="HSDR_N"/>
</dbReference>
<accession>A0A345UHI0</accession>
<keyword evidence="3" id="KW-1185">Reference proteome</keyword>
<gene>
    <name evidence="2" type="ORF">CYPRO_0647</name>
</gene>
<proteinExistence type="predicted"/>
<sequence>MIYLGTCTPSKHSGHQFCKLRTKKGRPLDTSPQPSPVSVLTGHFPEIRYEQGQRRLWNPVRKNVLADRPEERVRLQLVEWLRLSCALPVSRFTTELPVKPRITGQTLRTDLLCFDKQHRPWLLAECKAPDIRLTRQTAMQASRYNLEIGAPLVLLTNGRRDIFFDVSDDGITPRLLSDLETGSAVTRDTTYWQRRGFMGQALPETLKPVFSEILRTLHQQAGAEIHLIQLPASAENAALNHYFFLREPYLISLSAHHAGGTMLDVLHHQNGQISGHLRVRLLPSHQESVPETAVQLTDSKGSRNLDAAQCYDLLNAAKPETSAANIIRIWAAEFDSIFR</sequence>
<dbReference type="Pfam" id="PF13588">
    <property type="entry name" value="HSDR_N_2"/>
    <property type="match status" value="1"/>
</dbReference>
<name>A0A345UHI0_9BACT</name>
<evidence type="ECO:0000313" key="2">
    <source>
        <dbReference type="EMBL" id="AXI99931.1"/>
    </source>
</evidence>
<dbReference type="AlphaFoldDB" id="A0A345UHI0"/>
<dbReference type="Proteomes" id="UP000254808">
    <property type="component" value="Chromosome"/>
</dbReference>
<reference evidence="2 3" key="1">
    <citation type="submission" date="2018-03" db="EMBL/GenBank/DDBJ databases">
        <title>Phenotypic and genomic properties of Cyclonatronum proteinivorum gen. nov., sp. nov., a haloalkaliphilic bacteroidete from soda lakes possessing Na+-translocating rhodopsin.</title>
        <authorList>
            <person name="Toshchakov S.V."/>
            <person name="Korzhenkov A."/>
            <person name="Samarov N.I."/>
            <person name="Kublanov I.V."/>
            <person name="Muntyan M.S."/>
            <person name="Sorokin D.Y."/>
        </authorList>
    </citation>
    <scope>NUCLEOTIDE SEQUENCE [LARGE SCALE GENOMIC DNA]</scope>
    <source>
        <strain evidence="2 3">Omega</strain>
    </source>
</reference>
<evidence type="ECO:0000313" key="3">
    <source>
        <dbReference type="Proteomes" id="UP000254808"/>
    </source>
</evidence>
<protein>
    <submittedName>
        <fullName evidence="2">Type I restriction enzyme R protein N terminus (HSDR_N)</fullName>
    </submittedName>
</protein>
<feature type="domain" description="Type I restriction enzyme R protein N-terminal" evidence="1">
    <location>
        <begin position="69"/>
        <end position="169"/>
    </location>
</feature>
<dbReference type="KEGG" id="cprv:CYPRO_0647"/>
<dbReference type="EMBL" id="CP027806">
    <property type="protein sequence ID" value="AXI99931.1"/>
    <property type="molecule type" value="Genomic_DNA"/>
</dbReference>
<evidence type="ECO:0000259" key="1">
    <source>
        <dbReference type="Pfam" id="PF13588"/>
    </source>
</evidence>